<evidence type="ECO:0000313" key="2">
    <source>
        <dbReference type="EMBL" id="PLW08025.1"/>
    </source>
</evidence>
<keyword evidence="3" id="KW-1185">Reference proteome</keyword>
<evidence type="ECO:0000256" key="1">
    <source>
        <dbReference type="SAM" id="MobiDB-lite"/>
    </source>
</evidence>
<organism evidence="2 3">
    <name type="scientific">Puccinia coronata f. sp. avenae</name>
    <dbReference type="NCBI Taxonomy" id="200324"/>
    <lineage>
        <taxon>Eukaryota</taxon>
        <taxon>Fungi</taxon>
        <taxon>Dikarya</taxon>
        <taxon>Basidiomycota</taxon>
        <taxon>Pucciniomycotina</taxon>
        <taxon>Pucciniomycetes</taxon>
        <taxon>Pucciniales</taxon>
        <taxon>Pucciniaceae</taxon>
        <taxon>Puccinia</taxon>
    </lineage>
</organism>
<sequence>MRPSDSNLGAGPPSESLTDSNSVALAFGHQTLDLFQGAKQHHIVGTRVLPS</sequence>
<proteinExistence type="predicted"/>
<gene>
    <name evidence="2" type="ORF">PCANC_28674</name>
</gene>
<evidence type="ECO:0000313" key="3">
    <source>
        <dbReference type="Proteomes" id="UP000235388"/>
    </source>
</evidence>
<protein>
    <submittedName>
        <fullName evidence="2">Uncharacterized protein</fullName>
    </submittedName>
</protein>
<accession>A0A2N5S444</accession>
<dbReference type="Proteomes" id="UP000235388">
    <property type="component" value="Unassembled WGS sequence"/>
</dbReference>
<comment type="caution">
    <text evidence="2">The sequence shown here is derived from an EMBL/GenBank/DDBJ whole genome shotgun (WGS) entry which is preliminary data.</text>
</comment>
<name>A0A2N5S444_9BASI</name>
<dbReference type="AlphaFoldDB" id="A0A2N5S444"/>
<feature type="region of interest" description="Disordered" evidence="1">
    <location>
        <begin position="1"/>
        <end position="20"/>
    </location>
</feature>
<reference evidence="2 3" key="1">
    <citation type="submission" date="2017-11" db="EMBL/GenBank/DDBJ databases">
        <title>De novo assembly and phasing of dikaryotic genomes from two isolates of Puccinia coronata f. sp. avenae, the causal agent of oat crown rust.</title>
        <authorList>
            <person name="Miller M.E."/>
            <person name="Zhang Y."/>
            <person name="Omidvar V."/>
            <person name="Sperschneider J."/>
            <person name="Schwessinger B."/>
            <person name="Raley C."/>
            <person name="Palmer J.M."/>
            <person name="Garnica D."/>
            <person name="Upadhyaya N."/>
            <person name="Rathjen J."/>
            <person name="Taylor J.M."/>
            <person name="Park R.F."/>
            <person name="Dodds P.N."/>
            <person name="Hirsch C.D."/>
            <person name="Kianian S.F."/>
            <person name="Figueroa M."/>
        </authorList>
    </citation>
    <scope>NUCLEOTIDE SEQUENCE [LARGE SCALE GENOMIC DNA]</scope>
    <source>
        <strain evidence="2">12NC29</strain>
    </source>
</reference>
<dbReference type="EMBL" id="PGCJ01001187">
    <property type="protein sequence ID" value="PLW08025.1"/>
    <property type="molecule type" value="Genomic_DNA"/>
</dbReference>